<evidence type="ECO:0000313" key="2">
    <source>
        <dbReference type="Proteomes" id="UP000831091"/>
    </source>
</evidence>
<evidence type="ECO:0000313" key="1">
    <source>
        <dbReference type="EMBL" id="UNY50316.1"/>
    </source>
</evidence>
<accession>A0AAE9GCN1</accession>
<sequence>MIEYWIERDESAVSSDEQIQADRERVIGIIRALTGSDLDVRIEPITARVLIQAIKLNVKAGDIK</sequence>
<organism evidence="1 2">
    <name type="scientific">Stenotrophomonas phage vB_SmeS_BUCT705</name>
    <dbReference type="NCBI Taxonomy" id="2924899"/>
    <lineage>
        <taxon>Viruses</taxon>
        <taxon>Duplodnaviria</taxon>
        <taxon>Heunggongvirae</taxon>
        <taxon>Uroviricota</taxon>
        <taxon>Caudoviricetes</taxon>
        <taxon>Drexlerviridae</taxon>
        <taxon>Webervirus</taxon>
        <taxon>Webervirus BUCT705</taxon>
    </lineage>
</organism>
<reference evidence="1 2" key="1">
    <citation type="submission" date="2022-02" db="EMBL/GenBank/DDBJ databases">
        <authorList>
            <person name="Pu M."/>
            <person name="Li Y."/>
            <person name="Han P."/>
            <person name="Fan H."/>
            <person name="Tong Y."/>
        </authorList>
    </citation>
    <scope>NUCLEOTIDE SEQUENCE [LARGE SCALE GENOMIC DNA]</scope>
</reference>
<name>A0AAE9GCN1_9CAUD</name>
<proteinExistence type="predicted"/>
<protein>
    <submittedName>
        <fullName evidence="1">Uncharacterized protein</fullName>
    </submittedName>
</protein>
<keyword evidence="2" id="KW-1185">Reference proteome</keyword>
<dbReference type="Proteomes" id="UP000831091">
    <property type="component" value="Segment"/>
</dbReference>
<dbReference type="EMBL" id="OM735690">
    <property type="protein sequence ID" value="UNY50316.1"/>
    <property type="molecule type" value="Genomic_DNA"/>
</dbReference>